<evidence type="ECO:0000313" key="13">
    <source>
        <dbReference type="Proteomes" id="UP000281170"/>
    </source>
</evidence>
<dbReference type="SUPFAM" id="SSF47384">
    <property type="entry name" value="Homodimeric domain of signal transducing histidine kinase"/>
    <property type="match status" value="1"/>
</dbReference>
<protein>
    <recommendedName>
        <fullName evidence="2">histidine kinase</fullName>
        <ecNumber evidence="2">2.7.13.3</ecNumber>
    </recommendedName>
</protein>
<accession>A0A0W0R0U5</accession>
<evidence type="ECO:0000256" key="1">
    <source>
        <dbReference type="ARBA" id="ARBA00000085"/>
    </source>
</evidence>
<dbReference type="Proteomes" id="UP000054859">
    <property type="component" value="Unassembled WGS sequence"/>
</dbReference>
<evidence type="ECO:0000256" key="3">
    <source>
        <dbReference type="ARBA" id="ARBA00022553"/>
    </source>
</evidence>
<keyword evidence="11" id="KW-0614">Plasmid</keyword>
<dbReference type="GO" id="GO:0000155">
    <property type="term" value="F:phosphorelay sensor kinase activity"/>
    <property type="evidence" value="ECO:0007669"/>
    <property type="project" value="InterPro"/>
</dbReference>
<reference evidence="11 13" key="2">
    <citation type="submission" date="2018-12" db="EMBL/GenBank/DDBJ databases">
        <authorList>
            <consortium name="Pathogen Informatics"/>
        </authorList>
    </citation>
    <scope>NUCLEOTIDE SEQUENCE [LARGE SCALE GENOMIC DNA]</scope>
    <source>
        <strain evidence="11 13">NCTC12735</strain>
        <plasmid evidence="13">24</plasmid>
    </source>
</reference>
<dbReference type="SMART" id="SM00387">
    <property type="entry name" value="HATPase_c"/>
    <property type="match status" value="1"/>
</dbReference>
<gene>
    <name evidence="11" type="primary">arcB_5</name>
    <name evidence="10" type="ORF">Lade_1944</name>
    <name evidence="11" type="ORF">NCTC12735_01765</name>
</gene>
<dbReference type="GO" id="GO:0009927">
    <property type="term" value="F:histidine phosphotransfer kinase activity"/>
    <property type="evidence" value="ECO:0007669"/>
    <property type="project" value="TreeGrafter"/>
</dbReference>
<keyword evidence="4 11" id="KW-0808">Transferase</keyword>
<dbReference type="PROSITE" id="PS50109">
    <property type="entry name" value="HIS_KIN"/>
    <property type="match status" value="1"/>
</dbReference>
<dbReference type="OrthoDB" id="9810730at2"/>
<evidence type="ECO:0000313" key="11">
    <source>
        <dbReference type="EMBL" id="VEH86118.1"/>
    </source>
</evidence>
<dbReference type="PATRIC" id="fig|45056.6.peg.2005"/>
<comment type="catalytic activity">
    <reaction evidence="1">
        <text>ATP + protein L-histidine = ADP + protein N-phospho-L-histidine.</text>
        <dbReference type="EC" id="2.7.13.3"/>
    </reaction>
</comment>
<dbReference type="Gene3D" id="1.10.287.130">
    <property type="match status" value="1"/>
</dbReference>
<proteinExistence type="predicted"/>
<keyword evidence="5 10" id="KW-0418">Kinase</keyword>
<feature type="domain" description="Histidine kinase" evidence="8">
    <location>
        <begin position="47"/>
        <end position="271"/>
    </location>
</feature>
<dbReference type="SUPFAM" id="SSF55874">
    <property type="entry name" value="ATPase domain of HSP90 chaperone/DNA topoisomerase II/histidine kinase"/>
    <property type="match status" value="1"/>
</dbReference>
<dbReference type="KEGG" id="ladl:NCTC12735_01765"/>
<evidence type="ECO:0000313" key="12">
    <source>
        <dbReference type="Proteomes" id="UP000054859"/>
    </source>
</evidence>
<dbReference type="EMBL" id="LNKA01000019">
    <property type="protein sequence ID" value="KTC64650.1"/>
    <property type="molecule type" value="Genomic_DNA"/>
</dbReference>
<geneLocation type="plasmid" evidence="11 13">
    <name>24</name>
</geneLocation>
<dbReference type="Pfam" id="PF00512">
    <property type="entry name" value="HisKA"/>
    <property type="match status" value="1"/>
</dbReference>
<dbReference type="EMBL" id="LR134433">
    <property type="protein sequence ID" value="VEH86118.1"/>
    <property type="molecule type" value="Genomic_DNA"/>
</dbReference>
<dbReference type="SMART" id="SM00388">
    <property type="entry name" value="HisKA"/>
    <property type="match status" value="1"/>
</dbReference>
<dbReference type="Proteomes" id="UP000281170">
    <property type="component" value="Plasmid 24"/>
</dbReference>
<feature type="domain" description="Response regulatory" evidence="9">
    <location>
        <begin position="293"/>
        <end position="413"/>
    </location>
</feature>
<dbReference type="CDD" id="cd00082">
    <property type="entry name" value="HisKA"/>
    <property type="match status" value="1"/>
</dbReference>
<evidence type="ECO:0000256" key="5">
    <source>
        <dbReference type="ARBA" id="ARBA00022777"/>
    </source>
</evidence>
<dbReference type="PROSITE" id="PS50110">
    <property type="entry name" value="RESPONSE_REGULATORY"/>
    <property type="match status" value="1"/>
</dbReference>
<evidence type="ECO:0000256" key="2">
    <source>
        <dbReference type="ARBA" id="ARBA00012438"/>
    </source>
</evidence>
<dbReference type="AlphaFoldDB" id="A0A0W0R0U5"/>
<dbReference type="PANTHER" id="PTHR43047:SF72">
    <property type="entry name" value="OSMOSENSING HISTIDINE PROTEIN KINASE SLN1"/>
    <property type="match status" value="1"/>
</dbReference>
<dbReference type="SUPFAM" id="SSF52172">
    <property type="entry name" value="CheY-like"/>
    <property type="match status" value="1"/>
</dbReference>
<dbReference type="InterPro" id="IPR036890">
    <property type="entry name" value="HATPase_C_sf"/>
</dbReference>
<dbReference type="PRINTS" id="PR00344">
    <property type="entry name" value="BCTRLSENSOR"/>
</dbReference>
<dbReference type="EC" id="2.7.13.3" evidence="2"/>
<evidence type="ECO:0000256" key="4">
    <source>
        <dbReference type="ARBA" id="ARBA00022679"/>
    </source>
</evidence>
<dbReference type="SMART" id="SM00448">
    <property type="entry name" value="REC"/>
    <property type="match status" value="1"/>
</dbReference>
<dbReference type="PANTHER" id="PTHR43047">
    <property type="entry name" value="TWO-COMPONENT HISTIDINE PROTEIN KINASE"/>
    <property type="match status" value="1"/>
</dbReference>
<reference evidence="10 12" key="1">
    <citation type="submission" date="2015-11" db="EMBL/GenBank/DDBJ databases">
        <title>Identification of large and diverse effector repertoires of 38 Legionella species.</title>
        <authorList>
            <person name="Burstein D."/>
            <person name="Amaro F."/>
            <person name="Zusman T."/>
            <person name="Lifshitz Z."/>
            <person name="Cohen O."/>
            <person name="Gilbert J.A."/>
            <person name="Pupko T."/>
            <person name="Shuman H.A."/>
            <person name="Segal G."/>
        </authorList>
    </citation>
    <scope>NUCLEOTIDE SEQUENCE [LARGE SCALE GENOMIC DNA]</scope>
    <source>
        <strain evidence="10 12">1762-AUS-E</strain>
    </source>
</reference>
<dbReference type="Pfam" id="PF00072">
    <property type="entry name" value="Response_reg"/>
    <property type="match status" value="1"/>
</dbReference>
<dbReference type="Gene3D" id="3.40.50.2300">
    <property type="match status" value="1"/>
</dbReference>
<dbReference type="InterPro" id="IPR011006">
    <property type="entry name" value="CheY-like_superfamily"/>
</dbReference>
<keyword evidence="3 6" id="KW-0597">Phosphoprotein</keyword>
<dbReference type="GO" id="GO:0005886">
    <property type="term" value="C:plasma membrane"/>
    <property type="evidence" value="ECO:0007669"/>
    <property type="project" value="TreeGrafter"/>
</dbReference>
<name>A0A0W0R0U5_9GAMM</name>
<evidence type="ECO:0000259" key="9">
    <source>
        <dbReference type="PROSITE" id="PS50110"/>
    </source>
</evidence>
<evidence type="ECO:0000313" key="10">
    <source>
        <dbReference type="EMBL" id="KTC64650.1"/>
    </source>
</evidence>
<dbReference type="STRING" id="45056.Lade_1944"/>
<dbReference type="Pfam" id="PF02518">
    <property type="entry name" value="HATPase_c"/>
    <property type="match status" value="1"/>
</dbReference>
<dbReference type="InterPro" id="IPR036097">
    <property type="entry name" value="HisK_dim/P_sf"/>
</dbReference>
<dbReference type="InterPro" id="IPR003661">
    <property type="entry name" value="HisK_dim/P_dom"/>
</dbReference>
<feature type="region of interest" description="Disordered" evidence="7">
    <location>
        <begin position="1"/>
        <end position="21"/>
    </location>
</feature>
<dbReference type="Gene3D" id="3.30.565.10">
    <property type="entry name" value="Histidine kinase-like ATPase, C-terminal domain"/>
    <property type="match status" value="1"/>
</dbReference>
<organism evidence="10 12">
    <name type="scientific">Legionella adelaidensis</name>
    <dbReference type="NCBI Taxonomy" id="45056"/>
    <lineage>
        <taxon>Bacteria</taxon>
        <taxon>Pseudomonadati</taxon>
        <taxon>Pseudomonadota</taxon>
        <taxon>Gammaproteobacteria</taxon>
        <taxon>Legionellales</taxon>
        <taxon>Legionellaceae</taxon>
        <taxon>Legionella</taxon>
    </lineage>
</organism>
<dbReference type="InterPro" id="IPR003594">
    <property type="entry name" value="HATPase_dom"/>
</dbReference>
<feature type="modified residue" description="4-aspartylphosphate" evidence="6">
    <location>
        <position position="342"/>
    </location>
</feature>
<keyword evidence="12" id="KW-1185">Reference proteome</keyword>
<evidence type="ECO:0000256" key="7">
    <source>
        <dbReference type="SAM" id="MobiDB-lite"/>
    </source>
</evidence>
<evidence type="ECO:0000259" key="8">
    <source>
        <dbReference type="PROSITE" id="PS50109"/>
    </source>
</evidence>
<sequence>MDDNETVETPVKNTTLSNHQGEFPHWLTQKQETNLNKETLQTNFIANISHDIRTPLSGLVGMSESLLQEIQAGTFDTASITAGLEIVKNSATEIAALLNEVLEATIERENPAQHSKFDLLLFLKKLKHLEYASAYSKGLFFELLIDERLPQFIEGDKKKCHRILLNLLGNAIKFTKKGGVTFSAHLVAQTQEAATIEFKIVDTGIGIPEDMQELVFDEFFRLSPSYKGDYKGLGLGLTQVKKLVHQLGGKVALESHPNQGTTVFVELTFKKVRSTNKEIASPVIHKDLNKNLHVLFIEDDLIIKTITEHLLKAKGLQFKSFTNATSAFECFTSETFDLVLTDIGLPDFSGIELTNRMRAWEKQNHRQAIPIVGVSAHTQEAALVAECQIAGMNGVYLKPFTADKLSEVITKFTL</sequence>
<dbReference type="RefSeq" id="WP_058463005.1">
    <property type="nucleotide sequence ID" value="NZ_CAAAHS010000001.1"/>
</dbReference>
<dbReference type="InterPro" id="IPR001789">
    <property type="entry name" value="Sig_transdc_resp-reg_receiver"/>
</dbReference>
<dbReference type="InterPro" id="IPR004358">
    <property type="entry name" value="Sig_transdc_His_kin-like_C"/>
</dbReference>
<dbReference type="InterPro" id="IPR005467">
    <property type="entry name" value="His_kinase_dom"/>
</dbReference>
<dbReference type="CDD" id="cd17546">
    <property type="entry name" value="REC_hyHK_CKI1_RcsC-like"/>
    <property type="match status" value="1"/>
</dbReference>
<evidence type="ECO:0000256" key="6">
    <source>
        <dbReference type="PROSITE-ProRule" id="PRU00169"/>
    </source>
</evidence>
<feature type="compositionally biased region" description="Polar residues" evidence="7">
    <location>
        <begin position="11"/>
        <end position="20"/>
    </location>
</feature>